<dbReference type="Pfam" id="PF17906">
    <property type="entry name" value="HTH_48"/>
    <property type="match status" value="1"/>
</dbReference>
<dbReference type="Proteomes" id="UP001196413">
    <property type="component" value="Unassembled WGS sequence"/>
</dbReference>
<evidence type="ECO:0000259" key="1">
    <source>
        <dbReference type="Pfam" id="PF17906"/>
    </source>
</evidence>
<dbReference type="InterPro" id="IPR041426">
    <property type="entry name" value="Mos1_HTH"/>
</dbReference>
<evidence type="ECO:0000313" key="2">
    <source>
        <dbReference type="EMBL" id="KAJ1361258.1"/>
    </source>
</evidence>
<keyword evidence="3" id="KW-1185">Reference proteome</keyword>
<name>A0AAD5QQW2_PARTN</name>
<accession>A0AAD5QQW2</accession>
<protein>
    <recommendedName>
        <fullName evidence="1">Mos1 transposase HTH domain-containing protein</fullName>
    </recommendedName>
</protein>
<gene>
    <name evidence="2" type="ORF">KIN20_038421</name>
</gene>
<sequence>MVSKNVGKKHRHFYRKKHEIFSTGRLEFLEKIGEKWGKVLRFSRTTVPTVGYKKGHKCLIHIAYGDVPYIVIGAKGMGRTQEVAESHCAWNLLSFFQEYLGESTVNEIRKYWDEAEEEIEEVVKVCRAIESLMNTERFRELRMVSVLDIDAPEADLARMLLEESRRIFRQRTSNSSTTLEGVKDTMSADVKDTISAEVKDATSPDVKDTMSAELPVLIRYCWKRHLSVRDAAREICNVEGEGSVSHETVAMWYKRFESGDLSLEDQPRSGLPNVDDGDL</sequence>
<reference evidence="2" key="1">
    <citation type="submission" date="2021-06" db="EMBL/GenBank/DDBJ databases">
        <title>Parelaphostrongylus tenuis whole genome reference sequence.</title>
        <authorList>
            <person name="Garwood T.J."/>
            <person name="Larsen P.A."/>
            <person name="Fountain-Jones N.M."/>
            <person name="Garbe J.R."/>
            <person name="Macchietto M.G."/>
            <person name="Kania S.A."/>
            <person name="Gerhold R.W."/>
            <person name="Richards J.E."/>
            <person name="Wolf T.M."/>
        </authorList>
    </citation>
    <scope>NUCLEOTIDE SEQUENCE</scope>
    <source>
        <strain evidence="2">MNPRO001-30</strain>
        <tissue evidence="2">Meninges</tissue>
    </source>
</reference>
<organism evidence="2 3">
    <name type="scientific">Parelaphostrongylus tenuis</name>
    <name type="common">Meningeal worm</name>
    <dbReference type="NCBI Taxonomy" id="148309"/>
    <lineage>
        <taxon>Eukaryota</taxon>
        <taxon>Metazoa</taxon>
        <taxon>Ecdysozoa</taxon>
        <taxon>Nematoda</taxon>
        <taxon>Chromadorea</taxon>
        <taxon>Rhabditida</taxon>
        <taxon>Rhabditina</taxon>
        <taxon>Rhabditomorpha</taxon>
        <taxon>Strongyloidea</taxon>
        <taxon>Metastrongylidae</taxon>
        <taxon>Parelaphostrongylus</taxon>
    </lineage>
</organism>
<evidence type="ECO:0000313" key="3">
    <source>
        <dbReference type="Proteomes" id="UP001196413"/>
    </source>
</evidence>
<dbReference type="AlphaFoldDB" id="A0AAD5QQW2"/>
<dbReference type="Gene3D" id="1.10.10.1450">
    <property type="match status" value="1"/>
</dbReference>
<dbReference type="PANTHER" id="PTHR46060:SF1">
    <property type="entry name" value="MARINER MOS1 TRANSPOSASE-LIKE PROTEIN"/>
    <property type="match status" value="1"/>
</dbReference>
<dbReference type="PANTHER" id="PTHR46060">
    <property type="entry name" value="MARINER MOS1 TRANSPOSASE-LIKE PROTEIN"/>
    <property type="match status" value="1"/>
</dbReference>
<dbReference type="EMBL" id="JAHQIW010004143">
    <property type="protein sequence ID" value="KAJ1361258.1"/>
    <property type="molecule type" value="Genomic_DNA"/>
</dbReference>
<feature type="domain" description="Mos1 transposase HTH" evidence="1">
    <location>
        <begin position="217"/>
        <end position="260"/>
    </location>
</feature>
<dbReference type="InterPro" id="IPR052709">
    <property type="entry name" value="Transposase-MT_Hybrid"/>
</dbReference>
<comment type="caution">
    <text evidence="2">The sequence shown here is derived from an EMBL/GenBank/DDBJ whole genome shotgun (WGS) entry which is preliminary data.</text>
</comment>
<proteinExistence type="predicted"/>